<evidence type="ECO:0000313" key="5">
    <source>
        <dbReference type="Proteomes" id="UP000187209"/>
    </source>
</evidence>
<dbReference type="InterPro" id="IPR052804">
    <property type="entry name" value="UEC_component"/>
</dbReference>
<feature type="domain" description="RING-type" evidence="3">
    <location>
        <begin position="560"/>
        <end position="598"/>
    </location>
</feature>
<gene>
    <name evidence="4" type="ORF">SteCoe_2212</name>
</gene>
<dbReference type="OrthoDB" id="306473at2759"/>
<dbReference type="GO" id="GO:0008270">
    <property type="term" value="F:zinc ion binding"/>
    <property type="evidence" value="ECO:0007669"/>
    <property type="project" value="UniProtKB-KW"/>
</dbReference>
<protein>
    <recommendedName>
        <fullName evidence="3">RING-type domain-containing protein</fullName>
    </recommendedName>
</protein>
<dbReference type="SUPFAM" id="SSF57850">
    <property type="entry name" value="RING/U-box"/>
    <property type="match status" value="1"/>
</dbReference>
<dbReference type="InterPro" id="IPR001841">
    <property type="entry name" value="Znf_RING"/>
</dbReference>
<evidence type="ECO:0000256" key="2">
    <source>
        <dbReference type="SAM" id="MobiDB-lite"/>
    </source>
</evidence>
<dbReference type="SMART" id="SM00184">
    <property type="entry name" value="RING"/>
    <property type="match status" value="1"/>
</dbReference>
<evidence type="ECO:0000256" key="1">
    <source>
        <dbReference type="PROSITE-ProRule" id="PRU00175"/>
    </source>
</evidence>
<dbReference type="AlphaFoldDB" id="A0A1R2CZX9"/>
<keyword evidence="1" id="KW-0479">Metal-binding</keyword>
<reference evidence="4 5" key="1">
    <citation type="submission" date="2016-11" db="EMBL/GenBank/DDBJ databases">
        <title>The macronuclear genome of Stentor coeruleus: a giant cell with tiny introns.</title>
        <authorList>
            <person name="Slabodnick M."/>
            <person name="Ruby J.G."/>
            <person name="Reiff S.B."/>
            <person name="Swart E.C."/>
            <person name="Gosai S."/>
            <person name="Prabakaran S."/>
            <person name="Witkowska E."/>
            <person name="Larue G.E."/>
            <person name="Fisher S."/>
            <person name="Freeman R.M."/>
            <person name="Gunawardena J."/>
            <person name="Chu W."/>
            <person name="Stover N.A."/>
            <person name="Gregory B.D."/>
            <person name="Nowacki M."/>
            <person name="Derisi J."/>
            <person name="Roy S.W."/>
            <person name="Marshall W.F."/>
            <person name="Sood P."/>
        </authorList>
    </citation>
    <scope>NUCLEOTIDE SEQUENCE [LARGE SCALE GENOMIC DNA]</scope>
    <source>
        <strain evidence="4">WM001</strain>
    </source>
</reference>
<dbReference type="Pfam" id="PF13639">
    <property type="entry name" value="zf-RING_2"/>
    <property type="match status" value="1"/>
</dbReference>
<name>A0A1R2CZX9_9CILI</name>
<dbReference type="Proteomes" id="UP000187209">
    <property type="component" value="Unassembled WGS sequence"/>
</dbReference>
<sequence length="612" mass="73395">MITEKSNDIILSIEEKTIIANIKNTYPNLVLVPDEYIYEYMYQFHQTKYSIDKCRQNIAEKLIYEEEAAHIKELKENEERLREELNKKEAEKRLREEQEKREAEKRYREELEKREAEKRYREELEKREAEKRYREELEKREAEKRYREELEKREAEKRYREELEKREAEKRYREELEKKETEKRYREELEKREAEKRYREELEKKEAEKRLREELEKKEAEKRLREEIKIKQAAHFEELKKKEAEENFRKQEKTNQITEEQKIAQLKFSKTPTENISNKVYDLKKNYEESNQDNVEKYNPNIGSEDSFYEKLIEKKISEAKKESNPTLKSTHIEDFSKQQKNIKPAQVVTFATDEKIPGSSNEDYMKIIKPSLGSISKSSNALKPNSLTDELSEGKINWFSPNEFYNQKSQQQIIKNNPEKPIEEEIKKHNPEKFSNKLQTPPPLGLLANPNSSRIIQHSYNSIEKQLEESKRKQNEKFLSMKNKYPPSIHELKKNKGPNLFSSPKESIPSLYFQENLSYEQLMELDIQNYDKGNGYPPNVIQMLEKVVYTKECENKERCSICMEDFEKGHIISFLNCGHNFHNICLADWLSRKKKCPTGCNSDLDSFFGQN</sequence>
<dbReference type="PROSITE" id="PS50089">
    <property type="entry name" value="ZF_RING_2"/>
    <property type="match status" value="1"/>
</dbReference>
<keyword evidence="1" id="KW-0863">Zinc-finger</keyword>
<comment type="caution">
    <text evidence="4">The sequence shown here is derived from an EMBL/GenBank/DDBJ whole genome shotgun (WGS) entry which is preliminary data.</text>
</comment>
<accession>A0A1R2CZX9</accession>
<keyword evidence="5" id="KW-1185">Reference proteome</keyword>
<dbReference type="InterPro" id="IPR013083">
    <property type="entry name" value="Znf_RING/FYVE/PHD"/>
</dbReference>
<dbReference type="Gene3D" id="3.30.40.10">
    <property type="entry name" value="Zinc/RING finger domain, C3HC4 (zinc finger)"/>
    <property type="match status" value="1"/>
</dbReference>
<feature type="region of interest" description="Disordered" evidence="2">
    <location>
        <begin position="158"/>
        <end position="201"/>
    </location>
</feature>
<dbReference type="EMBL" id="MPUH01000024">
    <property type="protein sequence ID" value="OMJ94567.1"/>
    <property type="molecule type" value="Genomic_DNA"/>
</dbReference>
<keyword evidence="1" id="KW-0862">Zinc</keyword>
<organism evidence="4 5">
    <name type="scientific">Stentor coeruleus</name>
    <dbReference type="NCBI Taxonomy" id="5963"/>
    <lineage>
        <taxon>Eukaryota</taxon>
        <taxon>Sar</taxon>
        <taxon>Alveolata</taxon>
        <taxon>Ciliophora</taxon>
        <taxon>Postciliodesmatophora</taxon>
        <taxon>Heterotrichea</taxon>
        <taxon>Heterotrichida</taxon>
        <taxon>Stentoridae</taxon>
        <taxon>Stentor</taxon>
    </lineage>
</organism>
<dbReference type="PANTHER" id="PTHR46359:SF2">
    <property type="entry name" value="GEO07743P1"/>
    <property type="match status" value="1"/>
</dbReference>
<dbReference type="PANTHER" id="PTHR46359">
    <property type="entry name" value="GEO07743P1"/>
    <property type="match status" value="1"/>
</dbReference>
<evidence type="ECO:0000259" key="3">
    <source>
        <dbReference type="PROSITE" id="PS50089"/>
    </source>
</evidence>
<evidence type="ECO:0000313" key="4">
    <source>
        <dbReference type="EMBL" id="OMJ94567.1"/>
    </source>
</evidence>
<proteinExistence type="predicted"/>